<keyword evidence="7" id="KW-1185">Reference proteome</keyword>
<feature type="transmembrane region" description="Helical" evidence="5">
    <location>
        <begin position="174"/>
        <end position="197"/>
    </location>
</feature>
<dbReference type="InterPro" id="IPR038978">
    <property type="entry name" value="MJ0935"/>
</dbReference>
<dbReference type="InterPro" id="IPR002809">
    <property type="entry name" value="EMC3/TMCO1"/>
</dbReference>
<feature type="transmembrane region" description="Helical" evidence="5">
    <location>
        <begin position="135"/>
        <end position="154"/>
    </location>
</feature>
<sequence length="207" mass="23975">MAEKKKRSLMDTIQMIILGIGFAILLGSTFFANEFRPIVAGTVDVIISPITATMPFYIVVLVIAAIVTFFANFIQKYTVDWELMRRVQEKSRALQKEYREAQLAGDKKRLEKLQQEQMAMLEDQTAMSKQQLKPMGFLMIISVPLFFWAFWYLGNHPDLTMVFPFWGEKKMMDGAFFVFQYWIVWSFICSMAISQVIRKAFNVGISS</sequence>
<accession>Q0W1W3</accession>
<dbReference type="SMART" id="SM01415">
    <property type="entry name" value="DUF106"/>
    <property type="match status" value="1"/>
</dbReference>
<dbReference type="PANTHER" id="PTHR42198">
    <property type="entry name" value="INTEGRAL MEMBRANE PROTEIN"/>
    <property type="match status" value="1"/>
</dbReference>
<dbReference type="GO" id="GO:0016020">
    <property type="term" value="C:membrane"/>
    <property type="evidence" value="ECO:0007669"/>
    <property type="project" value="UniProtKB-SubCell"/>
</dbReference>
<organism evidence="6 7">
    <name type="scientific">Methanocella arvoryzae (strain DSM 22066 / NBRC 105507 / MRE50)</name>
    <dbReference type="NCBI Taxonomy" id="351160"/>
    <lineage>
        <taxon>Archaea</taxon>
        <taxon>Methanobacteriati</taxon>
        <taxon>Methanobacteriota</taxon>
        <taxon>Stenosarchaea group</taxon>
        <taxon>Methanomicrobia</taxon>
        <taxon>Methanocellales</taxon>
        <taxon>Methanocellaceae</taxon>
        <taxon>Methanocella</taxon>
    </lineage>
</organism>
<evidence type="ECO:0000256" key="2">
    <source>
        <dbReference type="ARBA" id="ARBA00022692"/>
    </source>
</evidence>
<keyword evidence="3 5" id="KW-1133">Transmembrane helix</keyword>
<dbReference type="GeneID" id="5142683"/>
<evidence type="ECO:0008006" key="8">
    <source>
        <dbReference type="Google" id="ProtNLM"/>
    </source>
</evidence>
<comment type="subcellular location">
    <subcellularLocation>
        <location evidence="1">Membrane</location>
        <topology evidence="1">Multi-pass membrane protein</topology>
    </subcellularLocation>
</comment>
<reference evidence="6 7" key="1">
    <citation type="journal article" date="2006" name="Science">
        <title>Genome of rice cluster I archaea -- the key methane producers in the rice rhizosphere.</title>
        <authorList>
            <person name="Erkel C."/>
            <person name="Kube M."/>
            <person name="Reinhardt R."/>
            <person name="Liesack W."/>
        </authorList>
    </citation>
    <scope>NUCLEOTIDE SEQUENCE [LARGE SCALE GENOMIC DNA]</scope>
    <source>
        <strain evidence="7">DSM 22066 / NBRC 105507 / MRE50</strain>
    </source>
</reference>
<evidence type="ECO:0000256" key="4">
    <source>
        <dbReference type="ARBA" id="ARBA00023136"/>
    </source>
</evidence>
<protein>
    <recommendedName>
        <fullName evidence="8">DUF106 domain-containing protein</fullName>
    </recommendedName>
</protein>
<dbReference type="eggNOG" id="arCOG02673">
    <property type="taxonomic scope" value="Archaea"/>
</dbReference>
<feature type="transmembrane region" description="Helical" evidence="5">
    <location>
        <begin position="52"/>
        <end position="74"/>
    </location>
</feature>
<evidence type="ECO:0000313" key="7">
    <source>
        <dbReference type="Proteomes" id="UP000000663"/>
    </source>
</evidence>
<dbReference type="Proteomes" id="UP000000663">
    <property type="component" value="Chromosome"/>
</dbReference>
<dbReference type="AlphaFoldDB" id="Q0W1W3"/>
<name>Q0W1W3_METAR</name>
<proteinExistence type="predicted"/>
<dbReference type="EMBL" id="AM114193">
    <property type="protein sequence ID" value="CAJ37630.1"/>
    <property type="molecule type" value="Genomic_DNA"/>
</dbReference>
<gene>
    <name evidence="6" type="ORF">RCIX2571</name>
</gene>
<dbReference type="OrthoDB" id="84619at2157"/>
<dbReference type="PANTHER" id="PTHR42198:SF1">
    <property type="entry name" value="INTEGRAL MEMBRANE PROTEIN"/>
    <property type="match status" value="1"/>
</dbReference>
<evidence type="ECO:0000256" key="3">
    <source>
        <dbReference type="ARBA" id="ARBA00022989"/>
    </source>
</evidence>
<feature type="transmembrane region" description="Helical" evidence="5">
    <location>
        <begin position="12"/>
        <end position="32"/>
    </location>
</feature>
<dbReference type="Pfam" id="PF01956">
    <property type="entry name" value="EMC3_TMCO1"/>
    <property type="match status" value="1"/>
</dbReference>
<keyword evidence="2 5" id="KW-0812">Transmembrane</keyword>
<dbReference type="RefSeq" id="WP_012034955.1">
    <property type="nucleotide sequence ID" value="NC_009464.1"/>
</dbReference>
<dbReference type="STRING" id="351160.RCIX2571"/>
<evidence type="ECO:0000256" key="1">
    <source>
        <dbReference type="ARBA" id="ARBA00004141"/>
    </source>
</evidence>
<keyword evidence="4 5" id="KW-0472">Membrane</keyword>
<dbReference type="KEGG" id="rci:RCIX2571"/>
<evidence type="ECO:0000313" key="6">
    <source>
        <dbReference type="EMBL" id="CAJ37630.1"/>
    </source>
</evidence>
<evidence type="ECO:0000256" key="5">
    <source>
        <dbReference type="SAM" id="Phobius"/>
    </source>
</evidence>